<gene>
    <name evidence="2" type="ORF">SDC9_195262</name>
</gene>
<protein>
    <recommendedName>
        <fullName evidence="1">Nitrogenase/oxidoreductase component 1 domain-containing protein</fullName>
    </recommendedName>
</protein>
<name>A0A645I8Q8_9ZZZZ</name>
<feature type="domain" description="Nitrogenase/oxidoreductase component 1" evidence="1">
    <location>
        <begin position="5"/>
        <end position="150"/>
    </location>
</feature>
<proteinExistence type="predicted"/>
<comment type="caution">
    <text evidence="2">The sequence shown here is derived from an EMBL/GenBank/DDBJ whole genome shotgun (WGS) entry which is preliminary data.</text>
</comment>
<dbReference type="InterPro" id="IPR000510">
    <property type="entry name" value="Nase/OxRdtase_comp1"/>
</dbReference>
<sequence length="154" mass="16705">MDLQRYAAVVGDANYVIAINRFLIEDLGWLPKAVAITDALYPEQLDGLAQKIVPLPSGIQPHVFFSTNTNDIRKLIAAYWHEQQGGFGKYANPLSPAFVIGSALDRELAKDIGAAHLSVSFPVANRAVIGRGYTGFSGGLYLIEDMVSTIIIGR</sequence>
<dbReference type="AlphaFoldDB" id="A0A645I8Q8"/>
<accession>A0A645I8Q8</accession>
<dbReference type="Pfam" id="PF00148">
    <property type="entry name" value="Oxidored_nitro"/>
    <property type="match status" value="1"/>
</dbReference>
<reference evidence="2" key="1">
    <citation type="submission" date="2019-08" db="EMBL/GenBank/DDBJ databases">
        <authorList>
            <person name="Kucharzyk K."/>
            <person name="Murdoch R.W."/>
            <person name="Higgins S."/>
            <person name="Loffler F."/>
        </authorList>
    </citation>
    <scope>NUCLEOTIDE SEQUENCE</scope>
</reference>
<evidence type="ECO:0000259" key="1">
    <source>
        <dbReference type="Pfam" id="PF00148"/>
    </source>
</evidence>
<dbReference type="Gene3D" id="3.40.50.1980">
    <property type="entry name" value="Nitrogenase molybdenum iron protein domain"/>
    <property type="match status" value="1"/>
</dbReference>
<dbReference type="EMBL" id="VSSQ01109318">
    <property type="protein sequence ID" value="MPN47658.1"/>
    <property type="molecule type" value="Genomic_DNA"/>
</dbReference>
<evidence type="ECO:0000313" key="2">
    <source>
        <dbReference type="EMBL" id="MPN47658.1"/>
    </source>
</evidence>
<dbReference type="SUPFAM" id="SSF53807">
    <property type="entry name" value="Helical backbone' metal receptor"/>
    <property type="match status" value="1"/>
</dbReference>
<dbReference type="GO" id="GO:0016491">
    <property type="term" value="F:oxidoreductase activity"/>
    <property type="evidence" value="ECO:0007669"/>
    <property type="project" value="InterPro"/>
</dbReference>
<organism evidence="2">
    <name type="scientific">bioreactor metagenome</name>
    <dbReference type="NCBI Taxonomy" id="1076179"/>
    <lineage>
        <taxon>unclassified sequences</taxon>
        <taxon>metagenomes</taxon>
        <taxon>ecological metagenomes</taxon>
    </lineage>
</organism>